<gene>
    <name evidence="2" type="ORF">F1189_20200</name>
</gene>
<feature type="region of interest" description="Disordered" evidence="1">
    <location>
        <begin position="26"/>
        <end position="84"/>
    </location>
</feature>
<evidence type="ECO:0000256" key="1">
    <source>
        <dbReference type="SAM" id="MobiDB-lite"/>
    </source>
</evidence>
<dbReference type="EMBL" id="VWPK01000035">
    <property type="protein sequence ID" value="KAA5610305.1"/>
    <property type="molecule type" value="Genomic_DNA"/>
</dbReference>
<dbReference type="Proteomes" id="UP000325255">
    <property type="component" value="Unassembled WGS sequence"/>
</dbReference>
<proteinExistence type="predicted"/>
<feature type="compositionally biased region" description="Low complexity" evidence="1">
    <location>
        <begin position="287"/>
        <end position="301"/>
    </location>
</feature>
<dbReference type="OrthoDB" id="9807354at2"/>
<keyword evidence="3" id="KW-1185">Reference proteome</keyword>
<dbReference type="InterPro" id="IPR042217">
    <property type="entry name" value="T4SS_VirB10/TrbI"/>
</dbReference>
<organism evidence="2 3">
    <name type="scientific">Rhodovastum atsumiense</name>
    <dbReference type="NCBI Taxonomy" id="504468"/>
    <lineage>
        <taxon>Bacteria</taxon>
        <taxon>Pseudomonadati</taxon>
        <taxon>Pseudomonadota</taxon>
        <taxon>Alphaproteobacteria</taxon>
        <taxon>Acetobacterales</taxon>
        <taxon>Acetobacteraceae</taxon>
        <taxon>Rhodovastum</taxon>
    </lineage>
</organism>
<comment type="caution">
    <text evidence="2">The sequence shown here is derived from an EMBL/GenBank/DDBJ whole genome shotgun (WGS) entry which is preliminary data.</text>
</comment>
<accession>A0A5M6IS44</accession>
<protein>
    <submittedName>
        <fullName evidence="2">Uncharacterized protein</fullName>
    </submittedName>
</protein>
<reference evidence="2 3" key="1">
    <citation type="submission" date="2019-09" db="EMBL/GenBank/DDBJ databases">
        <title>Genome sequence of Rhodovastum atsumiense, a diverse member of the Acetobacteraceae family of non-sulfur purple photosynthetic bacteria.</title>
        <authorList>
            <person name="Meyer T."/>
            <person name="Kyndt J."/>
        </authorList>
    </citation>
    <scope>NUCLEOTIDE SEQUENCE [LARGE SCALE GENOMIC DNA]</scope>
    <source>
        <strain evidence="2 3">DSM 21279</strain>
    </source>
</reference>
<evidence type="ECO:0000313" key="3">
    <source>
        <dbReference type="Proteomes" id="UP000325255"/>
    </source>
</evidence>
<evidence type="ECO:0000313" key="2">
    <source>
        <dbReference type="EMBL" id="KAA5610305.1"/>
    </source>
</evidence>
<name>A0A5M6IS44_9PROT</name>
<dbReference type="AlphaFoldDB" id="A0A5M6IS44"/>
<feature type="region of interest" description="Disordered" evidence="1">
    <location>
        <begin position="277"/>
        <end position="301"/>
    </location>
</feature>
<sequence>MAGGGGPDAGAGLDGTAAGRTVAVRPGAGCIGPQGRWLQPPPLPARRRAGHMDDGPRRTRPRHHLPAGDDAVIRPPSPRGPAGGWRARVARWFTVAEAPGPAWKERRSAERYTFTRTVWLRRRDEVPDRATMKNVSRTGAAVQFRRGTGAADTWLAHLAQGDEVTLCNLVDQPVECWVVAVEDDILRLHFPPGQAADDTLHRLIEDFARRRQAVAAPASWSVTGRRRIRKLPVAAAGGLVAGAVLLGSHGLGLANLAGWKIGIPRFSAHWRAGPPMLPSGKAGAEPGAWQGAAGDNAAAPGEQPPAVLAGGTTFAATLVSGGMPAGGVEVVAEVAEVVRGPEPDRRVLLPRGTRLTGEARNGGGIDPHTVVLVWTGVAFPDGRSLTLLPAGAPPGEGTEGPATPDAARIGGAHLTSLYRRTDAAWAARERAAPAFDLPAGSRIAVTATRDIVLPWHRTHTQQERQ</sequence>
<dbReference type="Gene3D" id="2.40.128.260">
    <property type="entry name" value="Type IV secretion system, VirB10/TraB/TrbI"/>
    <property type="match status" value="1"/>
</dbReference>